<dbReference type="PANTHER" id="PTHR10353">
    <property type="entry name" value="GLYCOSYL HYDROLASE"/>
    <property type="match status" value="1"/>
</dbReference>
<sequence>MSIFKENFLWGGAVAAHQLEGGWQDGGKGISVADVMTVGANGVPRRITEGVLAGENYPNHEAIDFYGRYKEDVKLFAELGLKCFRTSIAWTRIFPKGDEPEPNEAGLQFYDDLFDECLKYGIEPVITLSHFEMPYHLVTEYGGWRNRKMIDFFARFAEVCFSRYKNKVKYWMTFNEINNQANFQEDFAPFTNSGLKFEAGEDREKIMYQAAHYELVASAKAIELGHKINPDFEIGCMIAMVPIYPYSCSPSDMMAATVAMQRRYWFTDVHCKGRYPSYMKRYFERKEFELDITAEDESQLTKGTVDYIGFSYYMSFAIKDHDKGPAYDYDEAHDLVKNPYVKASEWGWQIDPTGLRYAMNWFNDRYELPLFIVENGFGAVDEITEDGGIHDEYRIEYLREHIEAMQEAVIYDGIDLMGYTPWGFIDLVSAGTGEMKKRYGFIYVDKDNDGSGTLNRSKKDSFYWFQNVIATNGEVLEEQGVAKNE</sequence>
<dbReference type="GO" id="GO:0016052">
    <property type="term" value="P:carbohydrate catabolic process"/>
    <property type="evidence" value="ECO:0007669"/>
    <property type="project" value="TreeGrafter"/>
</dbReference>
<dbReference type="Proteomes" id="UP000183700">
    <property type="component" value="Unassembled WGS sequence"/>
</dbReference>
<dbReference type="Pfam" id="PF00232">
    <property type="entry name" value="Glyco_hydro_1"/>
    <property type="match status" value="1"/>
</dbReference>
<proteinExistence type="inferred from homology"/>
<dbReference type="PROSITE" id="PS00572">
    <property type="entry name" value="GLYCOSYL_HYDROL_F1_1"/>
    <property type="match status" value="1"/>
</dbReference>
<keyword evidence="8" id="KW-1185">Reference proteome</keyword>
<evidence type="ECO:0000256" key="3">
    <source>
        <dbReference type="ARBA" id="ARBA00023295"/>
    </source>
</evidence>
<evidence type="ECO:0000313" key="7">
    <source>
        <dbReference type="EMBL" id="OJG36272.1"/>
    </source>
</evidence>
<keyword evidence="3 6" id="KW-0326">Glycosidase</keyword>
<keyword evidence="2 6" id="KW-0378">Hydrolase</keyword>
<dbReference type="InterPro" id="IPR001360">
    <property type="entry name" value="Glyco_hydro_1"/>
</dbReference>
<organism evidence="7 8">
    <name type="scientific">Enterococcus devriesei</name>
    <dbReference type="NCBI Taxonomy" id="319970"/>
    <lineage>
        <taxon>Bacteria</taxon>
        <taxon>Bacillati</taxon>
        <taxon>Bacillota</taxon>
        <taxon>Bacilli</taxon>
        <taxon>Lactobacillales</taxon>
        <taxon>Enterococcaceae</taxon>
        <taxon>Enterococcus</taxon>
    </lineage>
</organism>
<dbReference type="PANTHER" id="PTHR10353:SF85">
    <property type="entry name" value="ARYL-PHOSPHO-BETA-D-GLUCOSIDASE BGLA"/>
    <property type="match status" value="1"/>
</dbReference>
<evidence type="ECO:0000256" key="2">
    <source>
        <dbReference type="ARBA" id="ARBA00022801"/>
    </source>
</evidence>
<evidence type="ECO:0000256" key="6">
    <source>
        <dbReference type="RuleBase" id="RU004468"/>
    </source>
</evidence>
<dbReference type="InterPro" id="IPR018120">
    <property type="entry name" value="Glyco_hydro_1_AS"/>
</dbReference>
<dbReference type="FunFam" id="3.20.20.80:FF:000004">
    <property type="entry name" value="Beta-glucosidase 6-phospho-beta-glucosidase"/>
    <property type="match status" value="1"/>
</dbReference>
<comment type="caution">
    <text evidence="7">The sequence shown here is derived from an EMBL/GenBank/DDBJ whole genome shotgun (WGS) entry which is preliminary data.</text>
</comment>
<dbReference type="NCBIfam" id="NF011589">
    <property type="entry name" value="PRK15014.1"/>
    <property type="match status" value="1"/>
</dbReference>
<gene>
    <name evidence="7" type="ORF">RV00_GL001631</name>
</gene>
<protein>
    <submittedName>
        <fullName evidence="7">6-phospho-beta-glucosidase</fullName>
    </submittedName>
</protein>
<comment type="similarity">
    <text evidence="1 5">Belongs to the glycosyl hydrolase 1 family.</text>
</comment>
<dbReference type="GO" id="GO:0008422">
    <property type="term" value="F:beta-glucosidase activity"/>
    <property type="evidence" value="ECO:0007669"/>
    <property type="project" value="TreeGrafter"/>
</dbReference>
<dbReference type="GO" id="GO:0005829">
    <property type="term" value="C:cytosol"/>
    <property type="evidence" value="ECO:0007669"/>
    <property type="project" value="TreeGrafter"/>
</dbReference>
<dbReference type="OrthoDB" id="1637462at2"/>
<dbReference type="SUPFAM" id="SSF51445">
    <property type="entry name" value="(Trans)glycosidases"/>
    <property type="match status" value="1"/>
</dbReference>
<evidence type="ECO:0000256" key="4">
    <source>
        <dbReference type="PROSITE-ProRule" id="PRU10055"/>
    </source>
</evidence>
<dbReference type="InterPro" id="IPR017853">
    <property type="entry name" value="GH"/>
</dbReference>
<accession>A0A1L8SWL7</accession>
<name>A0A1L8SWL7_9ENTE</name>
<dbReference type="Gene3D" id="3.20.20.80">
    <property type="entry name" value="Glycosidases"/>
    <property type="match status" value="1"/>
</dbReference>
<dbReference type="PROSITE" id="PS00653">
    <property type="entry name" value="GLYCOSYL_HYDROL_F1_2"/>
    <property type="match status" value="1"/>
</dbReference>
<evidence type="ECO:0000256" key="1">
    <source>
        <dbReference type="ARBA" id="ARBA00010838"/>
    </source>
</evidence>
<feature type="active site" description="Nucleophile" evidence="4">
    <location>
        <position position="374"/>
    </location>
</feature>
<dbReference type="PRINTS" id="PR00131">
    <property type="entry name" value="GLHYDRLASE1"/>
</dbReference>
<dbReference type="InterPro" id="IPR033132">
    <property type="entry name" value="GH_1_N_CS"/>
</dbReference>
<dbReference type="AlphaFoldDB" id="A0A1L8SWL7"/>
<evidence type="ECO:0000256" key="5">
    <source>
        <dbReference type="RuleBase" id="RU003690"/>
    </source>
</evidence>
<reference evidence="7 8" key="1">
    <citation type="submission" date="2014-12" db="EMBL/GenBank/DDBJ databases">
        <title>Draft genome sequences of 29 type strains of Enterococci.</title>
        <authorList>
            <person name="Zhong Z."/>
            <person name="Sun Z."/>
            <person name="Liu W."/>
            <person name="Zhang W."/>
            <person name="Zhang H."/>
        </authorList>
    </citation>
    <scope>NUCLEOTIDE SEQUENCE [LARGE SCALE GENOMIC DNA]</scope>
    <source>
        <strain evidence="7 8">DSM 22802</strain>
    </source>
</reference>
<dbReference type="EMBL" id="JXKM01000003">
    <property type="protein sequence ID" value="OJG36272.1"/>
    <property type="molecule type" value="Genomic_DNA"/>
</dbReference>
<evidence type="ECO:0000313" key="8">
    <source>
        <dbReference type="Proteomes" id="UP000183700"/>
    </source>
</evidence>
<dbReference type="STRING" id="319970.RV00_GL001631"/>
<dbReference type="NCBIfam" id="NF007154">
    <property type="entry name" value="PRK09589.1"/>
    <property type="match status" value="1"/>
</dbReference>
<dbReference type="RefSeq" id="WP_071861520.1">
    <property type="nucleotide sequence ID" value="NZ_JBHLVS010000031.1"/>
</dbReference>